<keyword evidence="3" id="KW-0378">Hydrolase</keyword>
<name>A0A1M5A2I4_9FLAO</name>
<evidence type="ECO:0000256" key="6">
    <source>
        <dbReference type="ARBA" id="ARBA00023098"/>
    </source>
</evidence>
<evidence type="ECO:0000256" key="7">
    <source>
        <dbReference type="ARBA" id="ARBA00023160"/>
    </source>
</evidence>
<comment type="similarity">
    <text evidence="1">Belongs to the acyl-ACP thioesterase family.</text>
</comment>
<keyword evidence="4" id="KW-0276">Fatty acid metabolism</keyword>
<accession>A0A1M5A2I4</accession>
<feature type="domain" description="Acyl-ACP thioesterase N-terminal hotdog" evidence="8">
    <location>
        <begin position="10"/>
        <end position="127"/>
    </location>
</feature>
<evidence type="ECO:0000313" key="10">
    <source>
        <dbReference type="EMBL" id="SHF24032.1"/>
    </source>
</evidence>
<feature type="domain" description="Acyl-ACP thioesterase-like C-terminal" evidence="9">
    <location>
        <begin position="158"/>
        <end position="221"/>
    </location>
</feature>
<gene>
    <name evidence="10" type="ORF">SAMN05444377_105106</name>
</gene>
<evidence type="ECO:0000256" key="5">
    <source>
        <dbReference type="ARBA" id="ARBA00022946"/>
    </source>
</evidence>
<dbReference type="PANTHER" id="PTHR31727:SF6">
    <property type="entry name" value="OLEOYL-ACYL CARRIER PROTEIN THIOESTERASE 1, CHLOROPLASTIC"/>
    <property type="match status" value="1"/>
</dbReference>
<protein>
    <submittedName>
        <fullName evidence="10">Acyl-ACP thioesterase</fullName>
    </submittedName>
</protein>
<dbReference type="Gene3D" id="3.10.129.10">
    <property type="entry name" value="Hotdog Thioesterase"/>
    <property type="match status" value="1"/>
</dbReference>
<keyword evidence="6" id="KW-0443">Lipid metabolism</keyword>
<keyword evidence="5" id="KW-0809">Transit peptide</keyword>
<dbReference type="InterPro" id="IPR045023">
    <property type="entry name" value="FATA/B"/>
</dbReference>
<dbReference type="GO" id="GO:0016297">
    <property type="term" value="F:fatty acyl-[ACP] hydrolase activity"/>
    <property type="evidence" value="ECO:0007669"/>
    <property type="project" value="InterPro"/>
</dbReference>
<dbReference type="EMBL" id="FQVQ01000005">
    <property type="protein sequence ID" value="SHF24032.1"/>
    <property type="molecule type" value="Genomic_DNA"/>
</dbReference>
<dbReference type="RefSeq" id="WP_073362615.1">
    <property type="nucleotide sequence ID" value="NZ_FQVQ01000005.1"/>
</dbReference>
<keyword evidence="11" id="KW-1185">Reference proteome</keyword>
<sequence>MAISPQFTSRYAQEWTITFLQCYPNGMLKYTDLCNLLQLTAGAHADLGGLSYRAMQRHHQAWVLSRMRVEINALPRWQDTVTVKTWIHALENSRSTRCLELWHGDEKWVSCETYWAVLNTQTRRPDTLALPNDHFVRYDERATVLPTQKIALPSSLETVENYRIRVSDLDIVNHVNNVKYLEWCLNHCDPHRLFERRLRAFDMNFMREMHLGQEAEIGHHEGVFVVSHEGKNCFALAMDWVD</sequence>
<reference evidence="10 11" key="1">
    <citation type="submission" date="2016-11" db="EMBL/GenBank/DDBJ databases">
        <authorList>
            <person name="Jaros S."/>
            <person name="Januszkiewicz K."/>
            <person name="Wedrychowicz H."/>
        </authorList>
    </citation>
    <scope>NUCLEOTIDE SEQUENCE [LARGE SCALE GENOMIC DNA]</scope>
    <source>
        <strain evidence="10 11">DSM 25660</strain>
    </source>
</reference>
<dbReference type="InterPro" id="IPR029069">
    <property type="entry name" value="HotDog_dom_sf"/>
</dbReference>
<dbReference type="Pfam" id="PF20791">
    <property type="entry name" value="Acyl-ACP_TE_C"/>
    <property type="match status" value="1"/>
</dbReference>
<dbReference type="GO" id="GO:0000036">
    <property type="term" value="F:acyl carrier activity"/>
    <property type="evidence" value="ECO:0007669"/>
    <property type="project" value="TreeGrafter"/>
</dbReference>
<evidence type="ECO:0000259" key="8">
    <source>
        <dbReference type="Pfam" id="PF01643"/>
    </source>
</evidence>
<evidence type="ECO:0000256" key="2">
    <source>
        <dbReference type="ARBA" id="ARBA00022516"/>
    </source>
</evidence>
<evidence type="ECO:0000313" key="11">
    <source>
        <dbReference type="Proteomes" id="UP000184147"/>
    </source>
</evidence>
<dbReference type="OrthoDB" id="9801517at2"/>
<keyword evidence="7" id="KW-0275">Fatty acid biosynthesis</keyword>
<dbReference type="InterPro" id="IPR002864">
    <property type="entry name" value="Acyl-ACP_thioesterase_NHD"/>
</dbReference>
<keyword evidence="2" id="KW-0444">Lipid biosynthesis</keyword>
<dbReference type="PANTHER" id="PTHR31727">
    <property type="entry name" value="OLEOYL-ACYL CARRIER PROTEIN THIOESTERASE 1, CHLOROPLASTIC"/>
    <property type="match status" value="1"/>
</dbReference>
<dbReference type="Proteomes" id="UP000184147">
    <property type="component" value="Unassembled WGS sequence"/>
</dbReference>
<dbReference type="SUPFAM" id="SSF54637">
    <property type="entry name" value="Thioesterase/thiol ester dehydrase-isomerase"/>
    <property type="match status" value="2"/>
</dbReference>
<dbReference type="STRING" id="1124188.SAMN05444377_105106"/>
<dbReference type="InterPro" id="IPR049427">
    <property type="entry name" value="Acyl-ACP_TE_C"/>
</dbReference>
<dbReference type="AlphaFoldDB" id="A0A1M5A2I4"/>
<dbReference type="Pfam" id="PF01643">
    <property type="entry name" value="Acyl-ACP_TE"/>
    <property type="match status" value="1"/>
</dbReference>
<evidence type="ECO:0000256" key="1">
    <source>
        <dbReference type="ARBA" id="ARBA00006500"/>
    </source>
</evidence>
<proteinExistence type="inferred from homology"/>
<evidence type="ECO:0000259" key="9">
    <source>
        <dbReference type="Pfam" id="PF20791"/>
    </source>
</evidence>
<evidence type="ECO:0000256" key="3">
    <source>
        <dbReference type="ARBA" id="ARBA00022801"/>
    </source>
</evidence>
<evidence type="ECO:0000256" key="4">
    <source>
        <dbReference type="ARBA" id="ARBA00022832"/>
    </source>
</evidence>
<organism evidence="10 11">
    <name type="scientific">Flavobacterium fontis</name>
    <dbReference type="NCBI Taxonomy" id="1124188"/>
    <lineage>
        <taxon>Bacteria</taxon>
        <taxon>Pseudomonadati</taxon>
        <taxon>Bacteroidota</taxon>
        <taxon>Flavobacteriia</taxon>
        <taxon>Flavobacteriales</taxon>
        <taxon>Flavobacteriaceae</taxon>
        <taxon>Flavobacterium</taxon>
    </lineage>
</organism>
<dbReference type="CDD" id="cd00586">
    <property type="entry name" value="4HBT"/>
    <property type="match status" value="1"/>
</dbReference>